<dbReference type="Proteomes" id="UP001152523">
    <property type="component" value="Unassembled WGS sequence"/>
</dbReference>
<organism evidence="3 4">
    <name type="scientific">Cuscuta epithymum</name>
    <dbReference type="NCBI Taxonomy" id="186058"/>
    <lineage>
        <taxon>Eukaryota</taxon>
        <taxon>Viridiplantae</taxon>
        <taxon>Streptophyta</taxon>
        <taxon>Embryophyta</taxon>
        <taxon>Tracheophyta</taxon>
        <taxon>Spermatophyta</taxon>
        <taxon>Magnoliopsida</taxon>
        <taxon>eudicotyledons</taxon>
        <taxon>Gunneridae</taxon>
        <taxon>Pentapetalae</taxon>
        <taxon>asterids</taxon>
        <taxon>lamiids</taxon>
        <taxon>Solanales</taxon>
        <taxon>Convolvulaceae</taxon>
        <taxon>Cuscuteae</taxon>
        <taxon>Cuscuta</taxon>
        <taxon>Cuscuta subgen. Cuscuta</taxon>
    </lineage>
</organism>
<dbReference type="GO" id="GO:0008270">
    <property type="term" value="F:zinc ion binding"/>
    <property type="evidence" value="ECO:0007669"/>
    <property type="project" value="InterPro"/>
</dbReference>
<dbReference type="Gene3D" id="3.30.420.10">
    <property type="entry name" value="Ribonuclease H-like superfamily/Ribonuclease H"/>
    <property type="match status" value="1"/>
</dbReference>
<dbReference type="InterPro" id="IPR036875">
    <property type="entry name" value="Znf_CCHC_sf"/>
</dbReference>
<dbReference type="Pfam" id="PF00665">
    <property type="entry name" value="rve"/>
    <property type="match status" value="1"/>
</dbReference>
<dbReference type="InterPro" id="IPR036397">
    <property type="entry name" value="RNaseH_sf"/>
</dbReference>
<dbReference type="InterPro" id="IPR039537">
    <property type="entry name" value="Retrotran_Ty1/copia-like"/>
</dbReference>
<name>A0AAV0F2K9_9ASTE</name>
<gene>
    <name evidence="3" type="ORF">CEPIT_LOCUS30094</name>
</gene>
<feature type="domain" description="Integrase catalytic" evidence="2">
    <location>
        <begin position="448"/>
        <end position="617"/>
    </location>
</feature>
<dbReference type="SUPFAM" id="SSF53098">
    <property type="entry name" value="Ribonuclease H-like"/>
    <property type="match status" value="1"/>
</dbReference>
<proteinExistence type="predicted"/>
<protein>
    <recommendedName>
        <fullName evidence="2">Integrase catalytic domain-containing protein</fullName>
    </recommendedName>
</protein>
<evidence type="ECO:0000259" key="2">
    <source>
        <dbReference type="PROSITE" id="PS50994"/>
    </source>
</evidence>
<dbReference type="PROSITE" id="PS50994">
    <property type="entry name" value="INTEGRASE"/>
    <property type="match status" value="1"/>
</dbReference>
<evidence type="ECO:0000313" key="4">
    <source>
        <dbReference type="Proteomes" id="UP001152523"/>
    </source>
</evidence>
<keyword evidence="1" id="KW-0378">Hydrolase</keyword>
<dbReference type="Pfam" id="PF14223">
    <property type="entry name" value="Retrotran_gag_2"/>
    <property type="match status" value="1"/>
</dbReference>
<dbReference type="Pfam" id="PF13976">
    <property type="entry name" value="gag_pre-integrs"/>
    <property type="match status" value="1"/>
</dbReference>
<dbReference type="GO" id="GO:0015074">
    <property type="term" value="P:DNA integration"/>
    <property type="evidence" value="ECO:0007669"/>
    <property type="project" value="InterPro"/>
</dbReference>
<dbReference type="InterPro" id="IPR001584">
    <property type="entry name" value="Integrase_cat-core"/>
</dbReference>
<dbReference type="PANTHER" id="PTHR42648">
    <property type="entry name" value="TRANSPOSASE, PUTATIVE-RELATED"/>
    <property type="match status" value="1"/>
</dbReference>
<keyword evidence="1" id="KW-0645">Protease</keyword>
<dbReference type="EMBL" id="CAMAPF010000956">
    <property type="protein sequence ID" value="CAH9129750.1"/>
    <property type="molecule type" value="Genomic_DNA"/>
</dbReference>
<dbReference type="InterPro" id="IPR012337">
    <property type="entry name" value="RNaseH-like_sf"/>
</dbReference>
<accession>A0AAV0F2K9</accession>
<keyword evidence="4" id="KW-1185">Reference proteome</keyword>
<dbReference type="InterPro" id="IPR054722">
    <property type="entry name" value="PolX-like_BBD"/>
</dbReference>
<dbReference type="GO" id="GO:0008233">
    <property type="term" value="F:peptidase activity"/>
    <property type="evidence" value="ECO:0007669"/>
    <property type="project" value="UniProtKB-KW"/>
</dbReference>
<dbReference type="AlphaFoldDB" id="A0AAV0F2K9"/>
<sequence>MDLDYALRHDPPAALTAESTQEHKRVHEQWERSNRMSLMIIKNSISVAIRGAIPDSDNAKIYLDSVEEQFKGTSKAHASTLILQMLTKKYDGVSGVREHIMMMSDMANKLKSMDMEISEGFLVHFIMTSLPAQFGPFKINYNTQKEKWKMSELIAMCVQEEERLKVERPDVAHLTTTNTSKRKGKFKTGESSKVHKTGTSALAGSTNAKGPPRCKFCHKKGHFQRECSKFKEWLAKKGTHLFMIYESFNISVPINTWWIDSGSMVHVTNSLQGFHSIRRLERNQRTIKIGNGEELNVEAVGTLPLVLEGGFCMYLYETLYVPSITRNLVSVPKLNNNGYVLTFNNGKVTICKDSDVVGYGCLEDNLYKLCLDDTFWKSLLSYNINENPIKRKRDLEASSMLWHQRLGHISRNRMLRLVKDGILPSLDFSDFETCVKCLKGKMAKGNKRGATRSSGLLELIHTDICGPFPAGITGHKSFITFIDDYSRYMYLYLINEKSDALEMLKTFKAEVENQLDRKIKVVRSDRGGEYYGRHTDIGKAPGPFYEFCKEHGIVNQFTMSGTPQQNSVAERRNRTLMDMVRSMLANTRLPKFLWTEALKTAVHILNRVPSKYVPKTP</sequence>
<comment type="caution">
    <text evidence="3">The sequence shown here is derived from an EMBL/GenBank/DDBJ whole genome shotgun (WGS) entry which is preliminary data.</text>
</comment>
<dbReference type="GO" id="GO:0006508">
    <property type="term" value="P:proteolysis"/>
    <property type="evidence" value="ECO:0007669"/>
    <property type="project" value="UniProtKB-KW"/>
</dbReference>
<dbReference type="Pfam" id="PF22936">
    <property type="entry name" value="Pol_BBD"/>
    <property type="match status" value="1"/>
</dbReference>
<reference evidence="3" key="1">
    <citation type="submission" date="2022-07" db="EMBL/GenBank/DDBJ databases">
        <authorList>
            <person name="Macas J."/>
            <person name="Novak P."/>
            <person name="Neumann P."/>
        </authorList>
    </citation>
    <scope>NUCLEOTIDE SEQUENCE</scope>
</reference>
<evidence type="ECO:0000256" key="1">
    <source>
        <dbReference type="ARBA" id="ARBA00022670"/>
    </source>
</evidence>
<dbReference type="SUPFAM" id="SSF57756">
    <property type="entry name" value="Retrovirus zinc finger-like domains"/>
    <property type="match status" value="1"/>
</dbReference>
<dbReference type="InterPro" id="IPR025724">
    <property type="entry name" value="GAG-pre-integrase_dom"/>
</dbReference>
<evidence type="ECO:0000313" key="3">
    <source>
        <dbReference type="EMBL" id="CAH9129750.1"/>
    </source>
</evidence>
<dbReference type="GO" id="GO:0003676">
    <property type="term" value="F:nucleic acid binding"/>
    <property type="evidence" value="ECO:0007669"/>
    <property type="project" value="InterPro"/>
</dbReference>
<dbReference type="PANTHER" id="PTHR42648:SF28">
    <property type="entry name" value="TRANSPOSON-ENCODED PROTEIN WITH RIBONUCLEASE H-LIKE AND RETROVIRUS ZINC FINGER-LIKE DOMAINS"/>
    <property type="match status" value="1"/>
</dbReference>